<organism evidence="4 5">
    <name type="scientific">Thermostichus vulcanus str. 'Rupite'</name>
    <dbReference type="NCBI Taxonomy" id="2813851"/>
    <lineage>
        <taxon>Bacteria</taxon>
        <taxon>Bacillati</taxon>
        <taxon>Cyanobacteriota</taxon>
        <taxon>Cyanophyceae</taxon>
        <taxon>Thermostichales</taxon>
        <taxon>Thermostichaceae</taxon>
        <taxon>Thermostichus</taxon>
    </lineage>
</organism>
<evidence type="ECO:0000256" key="2">
    <source>
        <dbReference type="ARBA" id="ARBA00022729"/>
    </source>
</evidence>
<dbReference type="PANTHER" id="PTHR35841:SF1">
    <property type="entry name" value="PHOSPHONATES-BINDING PERIPLASMIC PROTEIN"/>
    <property type="match status" value="1"/>
</dbReference>
<dbReference type="InterPro" id="IPR005770">
    <property type="entry name" value="PhnD"/>
</dbReference>
<dbReference type="EMBL" id="JAFIRA010000004">
    <property type="protein sequence ID" value="MCJ2541886.1"/>
    <property type="molecule type" value="Genomic_DNA"/>
</dbReference>
<dbReference type="Pfam" id="PF12974">
    <property type="entry name" value="Phosphonate-bd"/>
    <property type="match status" value="1"/>
</dbReference>
<evidence type="ECO:0000313" key="5">
    <source>
        <dbReference type="Proteomes" id="UP000830835"/>
    </source>
</evidence>
<evidence type="ECO:0000313" key="4">
    <source>
        <dbReference type="EMBL" id="MCJ2541886.1"/>
    </source>
</evidence>
<sequence length="287" mass="30786">MIKQALSYGLGLSLILAGTQAFAQSTPDKLVLGMVPSREAERIVDSLDPFAELLSEKIGIPVETFVSTDYTGLVEAIGTNRVDIGLFGPAALVEAVDRHNAEVILASVRRGSTTYRSQFNIPCGGEINSFEDLKGKTIAFVDPGSASGYQFPFVFLRDEHNIDANVDMQPIFAGAHDASVLAVYNGDVDVSVSFEDARTTIANDHPDVNEKVCVLGYTSDIPNDGTVVRSGLPAGLSEQIATAMIEIAETEEGKKLTEALFNVTGFAPIDSSAYDIVREVSSTFRRN</sequence>
<proteinExistence type="inferred from homology"/>
<feature type="signal peptide" evidence="3">
    <location>
        <begin position="1"/>
        <end position="23"/>
    </location>
</feature>
<reference evidence="4" key="1">
    <citation type="submission" date="2021-02" db="EMBL/GenBank/DDBJ databases">
        <title>The CRISPR/cas machinery reduction and long-range gene transfer in the hot spring cyanobacterium Synechococcus.</title>
        <authorList>
            <person name="Dvorak P."/>
            <person name="Jahodarova E."/>
            <person name="Hasler P."/>
            <person name="Poulickova A."/>
        </authorList>
    </citation>
    <scope>NUCLEOTIDE SEQUENCE</scope>
    <source>
        <strain evidence="4">Rupite</strain>
    </source>
</reference>
<protein>
    <submittedName>
        <fullName evidence="4">Phosphate/phosphite/phosphonate ABC transporter substrate-binding protein</fullName>
    </submittedName>
</protein>
<feature type="chain" id="PRO_5046746015" evidence="3">
    <location>
        <begin position="24"/>
        <end position="287"/>
    </location>
</feature>
<dbReference type="NCBIfam" id="TIGR01098">
    <property type="entry name" value="3A0109s03R"/>
    <property type="match status" value="1"/>
</dbReference>
<gene>
    <name evidence="4" type="ORF">JX360_03020</name>
</gene>
<evidence type="ECO:0000256" key="1">
    <source>
        <dbReference type="ARBA" id="ARBA00007162"/>
    </source>
</evidence>
<dbReference type="CDD" id="cd01071">
    <property type="entry name" value="PBP2_PhnD_like"/>
    <property type="match status" value="1"/>
</dbReference>
<dbReference type="PANTHER" id="PTHR35841">
    <property type="entry name" value="PHOSPHONATES-BINDING PERIPLASMIC PROTEIN"/>
    <property type="match status" value="1"/>
</dbReference>
<evidence type="ECO:0000256" key="3">
    <source>
        <dbReference type="SAM" id="SignalP"/>
    </source>
</evidence>
<keyword evidence="5" id="KW-1185">Reference proteome</keyword>
<dbReference type="SUPFAM" id="SSF53850">
    <property type="entry name" value="Periplasmic binding protein-like II"/>
    <property type="match status" value="1"/>
</dbReference>
<comment type="similarity">
    <text evidence="1">Belongs to the phosphate/phosphite/phosphonate binding protein family.</text>
</comment>
<accession>A0ABT0C808</accession>
<name>A0ABT0C808_THEVL</name>
<dbReference type="Proteomes" id="UP000830835">
    <property type="component" value="Unassembled WGS sequence"/>
</dbReference>
<keyword evidence="2 3" id="KW-0732">Signal</keyword>
<comment type="caution">
    <text evidence="4">The sequence shown here is derived from an EMBL/GenBank/DDBJ whole genome shotgun (WGS) entry which is preliminary data.</text>
</comment>
<dbReference type="RefSeq" id="WP_244349095.1">
    <property type="nucleotide sequence ID" value="NZ_JAFIRA010000004.1"/>
</dbReference>
<dbReference type="Gene3D" id="3.40.190.10">
    <property type="entry name" value="Periplasmic binding protein-like II"/>
    <property type="match status" value="2"/>
</dbReference>